<dbReference type="AlphaFoldDB" id="A0A9D1E4L3"/>
<dbReference type="GO" id="GO:0009253">
    <property type="term" value="P:peptidoglycan catabolic process"/>
    <property type="evidence" value="ECO:0007669"/>
    <property type="project" value="InterPro"/>
</dbReference>
<evidence type="ECO:0000256" key="2">
    <source>
        <dbReference type="ARBA" id="ARBA00011901"/>
    </source>
</evidence>
<accession>A0A9D1E4L3</accession>
<organism evidence="5 6">
    <name type="scientific">Candidatus Fimimonas gallinarum</name>
    <dbReference type="NCBI Taxonomy" id="2840821"/>
    <lineage>
        <taxon>Bacteria</taxon>
        <taxon>Pseudomonadati</taxon>
        <taxon>Myxococcota</taxon>
        <taxon>Myxococcia</taxon>
        <taxon>Myxococcales</taxon>
        <taxon>Cystobacterineae</taxon>
        <taxon>Myxococcaceae</taxon>
        <taxon>Myxococcaceae incertae sedis</taxon>
        <taxon>Candidatus Fimimonas</taxon>
    </lineage>
</organism>
<keyword evidence="3" id="KW-0378">Hydrolase</keyword>
<dbReference type="GO" id="GO:0030288">
    <property type="term" value="C:outer membrane-bounded periplasmic space"/>
    <property type="evidence" value="ECO:0007669"/>
    <property type="project" value="TreeGrafter"/>
</dbReference>
<evidence type="ECO:0000313" key="6">
    <source>
        <dbReference type="Proteomes" id="UP000824200"/>
    </source>
</evidence>
<protein>
    <recommendedName>
        <fullName evidence="2">N-acetylmuramoyl-L-alanine amidase</fullName>
        <ecNumber evidence="2">3.5.1.28</ecNumber>
    </recommendedName>
</protein>
<gene>
    <name evidence="5" type="ORF">IAC95_05860</name>
</gene>
<dbReference type="SUPFAM" id="SSF47090">
    <property type="entry name" value="PGBD-like"/>
    <property type="match status" value="2"/>
</dbReference>
<dbReference type="PANTHER" id="PTHR30404">
    <property type="entry name" value="N-ACETYLMURAMOYL-L-ALANINE AMIDASE"/>
    <property type="match status" value="1"/>
</dbReference>
<dbReference type="EMBL" id="DVHL01000047">
    <property type="protein sequence ID" value="HIR66387.1"/>
    <property type="molecule type" value="Genomic_DNA"/>
</dbReference>
<dbReference type="EC" id="3.5.1.28" evidence="2"/>
<dbReference type="InterPro" id="IPR002477">
    <property type="entry name" value="Peptidoglycan-bd-like"/>
</dbReference>
<dbReference type="InterPro" id="IPR036365">
    <property type="entry name" value="PGBD-like_sf"/>
</dbReference>
<dbReference type="InterPro" id="IPR002508">
    <property type="entry name" value="MurNAc-LAA_cat"/>
</dbReference>
<evidence type="ECO:0000256" key="3">
    <source>
        <dbReference type="ARBA" id="ARBA00022801"/>
    </source>
</evidence>
<dbReference type="InterPro" id="IPR036366">
    <property type="entry name" value="PGBDSf"/>
</dbReference>
<evidence type="ECO:0000313" key="5">
    <source>
        <dbReference type="EMBL" id="HIR66387.1"/>
    </source>
</evidence>
<sequence length="349" mass="38723">MATYYIGANDEHGQNPPTAGKRTPVLPYINRSFYENEFNRPTKNCFIEACLRCGFDVYDVKPEIIDISISERVRRINRQNLTLLVTFGYNAFGNGTSFNSASGILTFYSPLNRFPDSSRALSEEIYVQLIEGTNQVGRGVSTLTNVGVLQSVNCVSTLVEPGFMTNFDEAKLMLDPDFHTEVGEECCKGVCEYLGANYVARELQNYPLLRQGSRNNYVEVLQFMLRNLGYNIAVDGIFGNATRNAVVSFQMNNGLVADGIVGNNTWRTLLVLPPRPTLRQGNRGNYVRYLQSKLTTKLYPTGAIDGIFGNATREAVVQLQLENALVPDGIVGARTWEVISQIGGGRPQP</sequence>
<dbReference type="Proteomes" id="UP000824200">
    <property type="component" value="Unassembled WGS sequence"/>
</dbReference>
<dbReference type="InterPro" id="IPR050695">
    <property type="entry name" value="N-acetylmuramoyl_amidase_3"/>
</dbReference>
<dbReference type="Gene3D" id="3.40.630.40">
    <property type="entry name" value="Zn-dependent exopeptidases"/>
    <property type="match status" value="1"/>
</dbReference>
<evidence type="ECO:0000256" key="1">
    <source>
        <dbReference type="ARBA" id="ARBA00001561"/>
    </source>
</evidence>
<dbReference type="Pfam" id="PF01520">
    <property type="entry name" value="Amidase_3"/>
    <property type="match status" value="1"/>
</dbReference>
<evidence type="ECO:0000259" key="4">
    <source>
        <dbReference type="SMART" id="SM00646"/>
    </source>
</evidence>
<dbReference type="SUPFAM" id="SSF53187">
    <property type="entry name" value="Zn-dependent exopeptidases"/>
    <property type="match status" value="1"/>
</dbReference>
<dbReference type="Gene3D" id="1.10.101.10">
    <property type="entry name" value="PGBD-like superfamily/PGBD"/>
    <property type="match status" value="2"/>
</dbReference>
<comment type="catalytic activity">
    <reaction evidence="1">
        <text>Hydrolyzes the link between N-acetylmuramoyl residues and L-amino acid residues in certain cell-wall glycopeptides.</text>
        <dbReference type="EC" id="3.5.1.28"/>
    </reaction>
</comment>
<name>A0A9D1E4L3_9BACT</name>
<dbReference type="CDD" id="cd02696">
    <property type="entry name" value="MurNAc-LAA"/>
    <property type="match status" value="1"/>
</dbReference>
<dbReference type="Pfam" id="PF01471">
    <property type="entry name" value="PG_binding_1"/>
    <property type="match status" value="2"/>
</dbReference>
<reference evidence="5" key="1">
    <citation type="submission" date="2020-10" db="EMBL/GenBank/DDBJ databases">
        <authorList>
            <person name="Gilroy R."/>
        </authorList>
    </citation>
    <scope>NUCLEOTIDE SEQUENCE</scope>
    <source>
        <strain evidence="5">CHK121-14286</strain>
    </source>
</reference>
<dbReference type="PANTHER" id="PTHR30404:SF0">
    <property type="entry name" value="N-ACETYLMURAMOYL-L-ALANINE AMIDASE AMIC"/>
    <property type="match status" value="1"/>
</dbReference>
<dbReference type="SMART" id="SM00646">
    <property type="entry name" value="Ami_3"/>
    <property type="match status" value="1"/>
</dbReference>
<proteinExistence type="predicted"/>
<dbReference type="GO" id="GO:0008745">
    <property type="term" value="F:N-acetylmuramoyl-L-alanine amidase activity"/>
    <property type="evidence" value="ECO:0007669"/>
    <property type="project" value="UniProtKB-EC"/>
</dbReference>
<reference evidence="5" key="2">
    <citation type="journal article" date="2021" name="PeerJ">
        <title>Extensive microbial diversity within the chicken gut microbiome revealed by metagenomics and culture.</title>
        <authorList>
            <person name="Gilroy R."/>
            <person name="Ravi A."/>
            <person name="Getino M."/>
            <person name="Pursley I."/>
            <person name="Horton D.L."/>
            <person name="Alikhan N.F."/>
            <person name="Baker D."/>
            <person name="Gharbi K."/>
            <person name="Hall N."/>
            <person name="Watson M."/>
            <person name="Adriaenssens E.M."/>
            <person name="Foster-Nyarko E."/>
            <person name="Jarju S."/>
            <person name="Secka A."/>
            <person name="Antonio M."/>
            <person name="Oren A."/>
            <person name="Chaudhuri R.R."/>
            <person name="La Ragione R."/>
            <person name="Hildebrand F."/>
            <person name="Pallen M.J."/>
        </authorList>
    </citation>
    <scope>NUCLEOTIDE SEQUENCE</scope>
    <source>
        <strain evidence="5">CHK121-14286</strain>
    </source>
</reference>
<comment type="caution">
    <text evidence="5">The sequence shown here is derived from an EMBL/GenBank/DDBJ whole genome shotgun (WGS) entry which is preliminary data.</text>
</comment>
<feature type="domain" description="MurNAc-LAA" evidence="4">
    <location>
        <begin position="73"/>
        <end position="191"/>
    </location>
</feature>